<dbReference type="GeneID" id="97238292"/>
<evidence type="ECO:0000256" key="1">
    <source>
        <dbReference type="ARBA" id="ARBA00008853"/>
    </source>
</evidence>
<dbReference type="PROSITE" id="PS51257">
    <property type="entry name" value="PROKAR_LIPOPROTEIN"/>
    <property type="match status" value="1"/>
</dbReference>
<dbReference type="AlphaFoldDB" id="A0A0M3QH51"/>
<keyword evidence="2" id="KW-0378">Hydrolase</keyword>
<dbReference type="Pfam" id="PF08450">
    <property type="entry name" value="SGL"/>
    <property type="match status" value="1"/>
</dbReference>
<dbReference type="PANTHER" id="PTHR47572:SF4">
    <property type="entry name" value="LACTONASE DRP35"/>
    <property type="match status" value="1"/>
</dbReference>
<dbReference type="InterPro" id="IPR051262">
    <property type="entry name" value="SMP-30/CGR1_Lactonase"/>
</dbReference>
<proteinExistence type="inferred from homology"/>
<accession>A0A0M3QH51</accession>
<evidence type="ECO:0000256" key="2">
    <source>
        <dbReference type="ARBA" id="ARBA00022801"/>
    </source>
</evidence>
<organism evidence="3">
    <name type="scientific">Streptomyces pristinaespiralis</name>
    <dbReference type="NCBI Taxonomy" id="38300"/>
    <lineage>
        <taxon>Bacteria</taxon>
        <taxon>Bacillati</taxon>
        <taxon>Actinomycetota</taxon>
        <taxon>Actinomycetes</taxon>
        <taxon>Kitasatosporales</taxon>
        <taxon>Streptomycetaceae</taxon>
        <taxon>Streptomyces</taxon>
    </lineage>
</organism>
<dbReference type="InterPro" id="IPR013658">
    <property type="entry name" value="SGL"/>
</dbReference>
<dbReference type="OrthoDB" id="9768084at2"/>
<dbReference type="Gene3D" id="2.120.10.30">
    <property type="entry name" value="TolB, C-terminal domain"/>
    <property type="match status" value="1"/>
</dbReference>
<dbReference type="InterPro" id="IPR011042">
    <property type="entry name" value="6-blade_b-propeller_TolB-like"/>
</dbReference>
<evidence type="ECO:0000313" key="3">
    <source>
        <dbReference type="EMBL" id="ALC18933.1"/>
    </source>
</evidence>
<evidence type="ECO:0000313" key="4">
    <source>
        <dbReference type="Proteomes" id="UP000060513"/>
    </source>
</evidence>
<dbReference type="PANTHER" id="PTHR47572">
    <property type="entry name" value="LIPOPROTEIN-RELATED"/>
    <property type="match status" value="1"/>
</dbReference>
<dbReference type="RefSeq" id="WP_005308148.1">
    <property type="nucleotide sequence ID" value="NZ_CP011340.1"/>
</dbReference>
<comment type="similarity">
    <text evidence="1">Belongs to the SMP-30/CGR1 family.</text>
</comment>
<sequence>MQRLPIRSLAGLTAIGLLTLTLTGCGTRAGAAAHEAASTGADTTVRAQKVMRLTKVHQATGMTLLEGPVFDRDGNLLVVDVTAPPGEPKVLRVDVRKKTSRQVHTDARGAYTSAQFSPYDGRIYLTDFSHGDIVSLAPDGSDPQTFFSGEVDGARMNADDLAFDRDGDLYISDSRGMSEGEAKGRVVRIDRDGKNATVLADGLAAPNGISFAADYRGLWVSELTQNRVSYLLLDGNGGVASRHTAIRVDGGVAQTDSIAVDADGNLYQALHGRPAMVVYDRNGERLATVEIPARAAEGLESATNVAITPGGTKAYMTVSGPAGGYLYTFDALAEGIRQSNGG</sequence>
<dbReference type="EMBL" id="CP011340">
    <property type="protein sequence ID" value="ALC18933.1"/>
    <property type="molecule type" value="Genomic_DNA"/>
</dbReference>
<dbReference type="PATRIC" id="fig|38300.4.peg.671"/>
<protein>
    <submittedName>
        <fullName evidence="3">Lipoprotein</fullName>
    </submittedName>
</protein>
<dbReference type="OMA" id="TRAYMTV"/>
<reference evidence="3 4" key="1">
    <citation type="submission" date="2015-08" db="EMBL/GenBank/DDBJ databases">
        <title>Genome sequence of the pristinamycin over-producing bacterium Streptomyces pristinaespiralis HCCB10218.</title>
        <authorList>
            <person name="Tian J."/>
            <person name="Yang J."/>
            <person name="Li L."/>
            <person name="Ruan L."/>
            <person name="Wei W."/>
            <person name="Zheng G."/>
            <person name="Wei Z."/>
            <person name="Yang S."/>
            <person name="Ge M."/>
            <person name="Jiang W."/>
            <person name="Lu Y."/>
        </authorList>
    </citation>
    <scope>NUCLEOTIDE SEQUENCE [LARGE SCALE GENOMIC DNA]</scope>
    <source>
        <strain evidence="3 4">HCCB 10218</strain>
    </source>
</reference>
<dbReference type="GO" id="GO:0016787">
    <property type="term" value="F:hydrolase activity"/>
    <property type="evidence" value="ECO:0007669"/>
    <property type="project" value="UniProtKB-KW"/>
</dbReference>
<gene>
    <name evidence="3" type="ORF">SPRI_0627</name>
</gene>
<dbReference type="SUPFAM" id="SSF63829">
    <property type="entry name" value="Calcium-dependent phosphotriesterase"/>
    <property type="match status" value="1"/>
</dbReference>
<keyword evidence="3" id="KW-0449">Lipoprotein</keyword>
<name>A0A0M3QH51_STRPR</name>
<dbReference type="KEGG" id="spri:SPRI_0627"/>
<dbReference type="Proteomes" id="UP000060513">
    <property type="component" value="Chromosome"/>
</dbReference>